<comment type="catalytic activity">
    <reaction evidence="1 10">
        <text>S-ubiquitinyl-[E2 ubiquitin-conjugating enzyme]-L-cysteine + [acceptor protein]-L-lysine = [E2 ubiquitin-conjugating enzyme]-L-cysteine + N(6)-ubiquitinyl-[acceptor protein]-L-lysine.</text>
        <dbReference type="EC" id="2.3.2.27"/>
    </reaction>
</comment>
<keyword evidence="13" id="KW-1185">Reference proteome</keyword>
<name>A0A177AR66_9BILA</name>
<dbReference type="InterPro" id="IPR003126">
    <property type="entry name" value="Znf_UBR"/>
</dbReference>
<dbReference type="InterPro" id="IPR055194">
    <property type="entry name" value="UBR1-like_WH"/>
</dbReference>
<evidence type="ECO:0000259" key="11">
    <source>
        <dbReference type="PROSITE" id="PS51157"/>
    </source>
</evidence>
<protein>
    <recommendedName>
        <fullName evidence="10">E3 ubiquitin-protein ligase</fullName>
        <ecNumber evidence="10">2.3.2.27</ecNumber>
    </recommendedName>
</protein>
<evidence type="ECO:0000256" key="3">
    <source>
        <dbReference type="ARBA" id="ARBA00022679"/>
    </source>
</evidence>
<dbReference type="EC" id="2.3.2.27" evidence="10"/>
<dbReference type="Pfam" id="PF22960">
    <property type="entry name" value="WHD_UBR1"/>
    <property type="match status" value="1"/>
</dbReference>
<evidence type="ECO:0000256" key="6">
    <source>
        <dbReference type="ARBA" id="ARBA00022786"/>
    </source>
</evidence>
<dbReference type="SMART" id="SM00396">
    <property type="entry name" value="ZnF_UBR1"/>
    <property type="match status" value="1"/>
</dbReference>
<dbReference type="FunFam" id="2.10.110.30:FF:000002">
    <property type="entry name" value="Putative e3 ubiquitin-protein ligase ubr3"/>
    <property type="match status" value="1"/>
</dbReference>
<evidence type="ECO:0000256" key="8">
    <source>
        <dbReference type="ARBA" id="ARBA00046341"/>
    </source>
</evidence>
<keyword evidence="7 10" id="KW-0862">Zinc</keyword>
<gene>
    <name evidence="12" type="ORF">A3Q56_07982</name>
</gene>
<dbReference type="Gene3D" id="2.10.110.30">
    <property type="match status" value="1"/>
</dbReference>
<keyword evidence="3 10" id="KW-0808">Transferase</keyword>
<evidence type="ECO:0000256" key="1">
    <source>
        <dbReference type="ARBA" id="ARBA00000900"/>
    </source>
</evidence>
<comment type="function">
    <text evidence="10">Ubiquitin ligase protein which is a component of the N-end rule pathway. Recognizes and binds to proteins bearing specific N-terminal residues that are destabilizing according to the N-end rule, leading to their ubiquitination and subsequent degradation.</text>
</comment>
<dbReference type="Pfam" id="PF02207">
    <property type="entry name" value="zf-UBR"/>
    <property type="match status" value="1"/>
</dbReference>
<feature type="zinc finger region" description="UBR-type" evidence="9">
    <location>
        <begin position="94"/>
        <end position="165"/>
    </location>
</feature>
<dbReference type="CDD" id="cd19670">
    <property type="entry name" value="UBR-box_UBR1_2_3"/>
    <property type="match status" value="1"/>
</dbReference>
<evidence type="ECO:0000313" key="13">
    <source>
        <dbReference type="Proteomes" id="UP000078046"/>
    </source>
</evidence>
<dbReference type="GO" id="GO:0061630">
    <property type="term" value="F:ubiquitin protein ligase activity"/>
    <property type="evidence" value="ECO:0007669"/>
    <property type="project" value="UniProtKB-UniRule"/>
</dbReference>
<comment type="pathway">
    <text evidence="2 10">Protein modification; protein ubiquitination.</text>
</comment>
<dbReference type="AlphaFoldDB" id="A0A177AR66"/>
<evidence type="ECO:0000256" key="7">
    <source>
        <dbReference type="ARBA" id="ARBA00022833"/>
    </source>
</evidence>
<dbReference type="UniPathway" id="UPA00143"/>
<feature type="domain" description="UBR-type" evidence="11">
    <location>
        <begin position="94"/>
        <end position="165"/>
    </location>
</feature>
<evidence type="ECO:0000256" key="9">
    <source>
        <dbReference type="PROSITE-ProRule" id="PRU00508"/>
    </source>
</evidence>
<dbReference type="GO" id="GO:0016567">
    <property type="term" value="P:protein ubiquitination"/>
    <property type="evidence" value="ECO:0007669"/>
    <property type="project" value="UniProtKB-UniRule"/>
</dbReference>
<keyword evidence="6 10" id="KW-0833">Ubl conjugation pathway</keyword>
<keyword evidence="4 10" id="KW-0479">Metal-binding</keyword>
<dbReference type="OrthoDB" id="15304at2759"/>
<dbReference type="Proteomes" id="UP000078046">
    <property type="component" value="Unassembled WGS sequence"/>
</dbReference>
<evidence type="ECO:0000256" key="5">
    <source>
        <dbReference type="ARBA" id="ARBA00022771"/>
    </source>
</evidence>
<dbReference type="InterPro" id="IPR039164">
    <property type="entry name" value="UBR1-like"/>
</dbReference>
<evidence type="ECO:0000256" key="2">
    <source>
        <dbReference type="ARBA" id="ARBA00004906"/>
    </source>
</evidence>
<dbReference type="GO" id="GO:0005737">
    <property type="term" value="C:cytoplasm"/>
    <property type="evidence" value="ECO:0007669"/>
    <property type="project" value="TreeGrafter"/>
</dbReference>
<dbReference type="EMBL" id="LWCA01001938">
    <property type="protein sequence ID" value="OAF64310.1"/>
    <property type="molecule type" value="Genomic_DNA"/>
</dbReference>
<evidence type="ECO:0000256" key="4">
    <source>
        <dbReference type="ARBA" id="ARBA00022723"/>
    </source>
</evidence>
<comment type="caution">
    <text evidence="12">The sequence shown here is derived from an EMBL/GenBank/DDBJ whole genome shotgun (WGS) entry which is preliminary data.</text>
</comment>
<accession>A0A177AR66</accession>
<dbReference type="PANTHER" id="PTHR21497:SF24">
    <property type="entry name" value="E3 UBIQUITIN-PROTEIN LIGASE UBR1"/>
    <property type="match status" value="1"/>
</dbReference>
<feature type="non-terminal residue" evidence="12">
    <location>
        <position position="946"/>
    </location>
</feature>
<dbReference type="PANTHER" id="PTHR21497">
    <property type="entry name" value="UBIQUITIN LIGASE E3 ALPHA-RELATED"/>
    <property type="match status" value="1"/>
</dbReference>
<evidence type="ECO:0000256" key="10">
    <source>
        <dbReference type="RuleBase" id="RU366018"/>
    </source>
</evidence>
<dbReference type="GO" id="GO:0008270">
    <property type="term" value="F:zinc ion binding"/>
    <property type="evidence" value="ECO:0007669"/>
    <property type="project" value="UniProtKB-UniRule"/>
</dbReference>
<dbReference type="GO" id="GO:0071596">
    <property type="term" value="P:ubiquitin-dependent protein catabolic process via the N-end rule pathway"/>
    <property type="evidence" value="ECO:0007669"/>
    <property type="project" value="UniProtKB-UniRule"/>
</dbReference>
<comment type="similarity">
    <text evidence="8 10">Belongs to the E3 ubiquitin-protein ligase UBR1-like family.</text>
</comment>
<dbReference type="GO" id="GO:0000151">
    <property type="term" value="C:ubiquitin ligase complex"/>
    <property type="evidence" value="ECO:0007669"/>
    <property type="project" value="TreeGrafter"/>
</dbReference>
<evidence type="ECO:0000313" key="12">
    <source>
        <dbReference type="EMBL" id="OAF64310.1"/>
    </source>
</evidence>
<keyword evidence="5 10" id="KW-0863">Zinc-finger</keyword>
<proteinExistence type="inferred from homology"/>
<reference evidence="12 13" key="1">
    <citation type="submission" date="2016-04" db="EMBL/GenBank/DDBJ databases">
        <title>The genome of Intoshia linei affirms orthonectids as highly simplified spiralians.</title>
        <authorList>
            <person name="Mikhailov K.V."/>
            <person name="Slusarev G.S."/>
            <person name="Nikitin M.A."/>
            <person name="Logacheva M.D."/>
            <person name="Penin A."/>
            <person name="Aleoshin V."/>
            <person name="Panchin Y.V."/>
        </authorList>
    </citation>
    <scope>NUCLEOTIDE SEQUENCE [LARGE SCALE GENOMIC DNA]</scope>
    <source>
        <strain evidence="12">Intl2013</strain>
        <tissue evidence="12">Whole animal</tissue>
    </source>
</reference>
<dbReference type="PROSITE" id="PS51157">
    <property type="entry name" value="ZF_UBR"/>
    <property type="match status" value="1"/>
</dbReference>
<organism evidence="12 13">
    <name type="scientific">Intoshia linei</name>
    <dbReference type="NCBI Taxonomy" id="1819745"/>
    <lineage>
        <taxon>Eukaryota</taxon>
        <taxon>Metazoa</taxon>
        <taxon>Spiralia</taxon>
        <taxon>Lophotrochozoa</taxon>
        <taxon>Mesozoa</taxon>
        <taxon>Orthonectida</taxon>
        <taxon>Rhopaluridae</taxon>
        <taxon>Intoshia</taxon>
    </lineage>
</organism>
<sequence>MIFFNEILLIIDDPKYEEYIQKTATDNDVGVEIGESNPIENIVNTMFRIIIENTEETVKTPIFKCEFKEIFHILLFGKNHLKYLESLNETDKSSRCCNLIREKEIFFHCKTCSISPSVALCFNCFDINNHINHDYAICKLNTIGMCDCGDENSIKSEGTCCYHRKNLKIKKNFYDNTQNDGRHVIDVLSGFNVKTMMYTFIGMLKVMREMWVYDNNVEPSKYKYINTNDDFNVRLICLFDEFWNCINDCIKISSVFRNIVAHTLVSSDIYRNISFSLKQICSYNVEISNLKPINNNDLNEFKNDIIHVNILGELLFWLIQTDSLSTLQDTFLLCFENDNFRKVLFKIVSMHYKLMYRCIIDATLKNNDNRVKQTCSHQRNLMTQVLMCMDYIPILINHNVIETILNHMYSFVYTIDRFIDSKDNVFLFPEIVKFAILFPPLDDFCIVLNSDFICKTFVWNENLLILYLSVLKRFEFSFFKDMAHSESLDVQHYWYSQIADKIIKKLYNQLDLIERIVNTTADFMMTYFYSKNLSIPISCSHPLIRFFMISLFTLLQQQKQIKKNFFLRFGTNFSFSIIHGFVIRTIGKNETLEDTADVIDSYTNSTHCVFMVDTDLLFIQTLISDFSSEWLLYKYFTLLNSTTNFKFMQGVILNKPYHILIQSYVIMIIQIMTVQNFGYSGETKNELLRKEILTILFSGKTSYDSIVKSIPRNQEIQVCHDPFQYTRDDFDSILDDVTTYTEPKINLSQYTKTTGQYIVNPQLWITDYDPMYSYHRCCRAIKKGCVFHDLNNYSLICRKLKISKYECNWPPFRIPNFPKSCHNYTTITILSNSLCLQSSTFIQLYFAMYTDNLTKETVSAILFLLELFIIYDQKNETFINSEPRDNCFRCSSFSINFYKIVYKLPNITTKDFLKTAGNARSDAIEDLIIKKEMMYCLQGMKRHVWI</sequence>